<organism evidence="1 2">
    <name type="scientific">Zophobas morio</name>
    <dbReference type="NCBI Taxonomy" id="2755281"/>
    <lineage>
        <taxon>Eukaryota</taxon>
        <taxon>Metazoa</taxon>
        <taxon>Ecdysozoa</taxon>
        <taxon>Arthropoda</taxon>
        <taxon>Hexapoda</taxon>
        <taxon>Insecta</taxon>
        <taxon>Pterygota</taxon>
        <taxon>Neoptera</taxon>
        <taxon>Endopterygota</taxon>
        <taxon>Coleoptera</taxon>
        <taxon>Polyphaga</taxon>
        <taxon>Cucujiformia</taxon>
        <taxon>Tenebrionidae</taxon>
        <taxon>Zophobas</taxon>
    </lineage>
</organism>
<name>A0AA38IGR0_9CUCU</name>
<dbReference type="EMBL" id="JALNTZ010000004">
    <property type="protein sequence ID" value="KAJ3654634.1"/>
    <property type="molecule type" value="Genomic_DNA"/>
</dbReference>
<accession>A0AA38IGR0</accession>
<sequence length="89" mass="10464">MNLTTLTERRKRGDLVTTFQSLSNSQSPIHHLFTLSTDQRIWGHRFKLAKGQFITTVRQFFIINRVFHDWNSLPQEIVDSQSTASFKVR</sequence>
<proteinExistence type="predicted"/>
<gene>
    <name evidence="1" type="ORF">Zmor_013809</name>
</gene>
<comment type="caution">
    <text evidence="1">The sequence shown here is derived from an EMBL/GenBank/DDBJ whole genome shotgun (WGS) entry which is preliminary data.</text>
</comment>
<evidence type="ECO:0000313" key="2">
    <source>
        <dbReference type="Proteomes" id="UP001168821"/>
    </source>
</evidence>
<reference evidence="1" key="1">
    <citation type="journal article" date="2023" name="G3 (Bethesda)">
        <title>Whole genome assemblies of Zophobas morio and Tenebrio molitor.</title>
        <authorList>
            <person name="Kaur S."/>
            <person name="Stinson S.A."/>
            <person name="diCenzo G.C."/>
        </authorList>
    </citation>
    <scope>NUCLEOTIDE SEQUENCE</scope>
    <source>
        <strain evidence="1">QUZm001</strain>
    </source>
</reference>
<evidence type="ECO:0000313" key="1">
    <source>
        <dbReference type="EMBL" id="KAJ3654634.1"/>
    </source>
</evidence>
<dbReference type="Proteomes" id="UP001168821">
    <property type="component" value="Unassembled WGS sequence"/>
</dbReference>
<protein>
    <submittedName>
        <fullName evidence="1">Uncharacterized protein</fullName>
    </submittedName>
</protein>
<dbReference type="AlphaFoldDB" id="A0AA38IGR0"/>
<keyword evidence="2" id="KW-1185">Reference proteome</keyword>